<proteinExistence type="predicted"/>
<dbReference type="InterPro" id="IPR038322">
    <property type="entry name" value="Pex19_C_sf"/>
</dbReference>
<dbReference type="InterPro" id="IPR006708">
    <property type="entry name" value="Pex19"/>
</dbReference>
<feature type="region of interest" description="Disordered" evidence="1">
    <location>
        <begin position="1"/>
        <end position="93"/>
    </location>
</feature>
<gene>
    <name evidence="2" type="primary">PEX19-1</name>
    <name evidence="2" type="ORF">LOCC1_G007181</name>
</gene>
<feature type="region of interest" description="Disordered" evidence="1">
    <location>
        <begin position="325"/>
        <end position="357"/>
    </location>
</feature>
<protein>
    <submittedName>
        <fullName evidence="2">Peroxisome biogenesis protein</fullName>
    </submittedName>
</protein>
<feature type="region of interest" description="Disordered" evidence="1">
    <location>
        <begin position="138"/>
        <end position="217"/>
    </location>
</feature>
<name>A0A8H8RDY7_9HELO</name>
<dbReference type="PANTHER" id="PTHR12774">
    <property type="entry name" value="PEROXISOMAL BIOGENESIS FACTOR 19"/>
    <property type="match status" value="1"/>
</dbReference>
<feature type="compositionally biased region" description="Low complexity" evidence="1">
    <location>
        <begin position="177"/>
        <end position="186"/>
    </location>
</feature>
<feature type="compositionally biased region" description="Low complexity" evidence="1">
    <location>
        <begin position="138"/>
        <end position="167"/>
    </location>
</feature>
<dbReference type="EMBL" id="QGMI01001370">
    <property type="protein sequence ID" value="TVY33525.1"/>
    <property type="molecule type" value="Genomic_DNA"/>
</dbReference>
<sequence>MESKPEETERLAESLSETSIQDKPPTAKPEEPAALTETASTSVPDPEEDDLDDLDDMLDEFTPSKPDPAPPTTATTTAPSMPAHIPAPSEEIGISDEDFAKQLQAGMAELLGGLENSSEMPDMAALENIMKELGGASAIQQAAESSPAPASLTAAASASKAPSSSSAVGKEKDTDKSAAAAAATEKSFQETIKETMERMKASDTQSKAAAATATDGSEDLMAEMLKAMQASGMEGEGSEEDFSKMLLGMMEQLTNKDILYEPMKELDDKFPAWMEKNEGKVDEADMKRYQEQRGFVREIVGRFERVGYTDDNAADREYIVERMQKMQAAGSPPPDLVGDMEAAQEAFGAPEEGCAQQ</sequence>
<dbReference type="Proteomes" id="UP000443090">
    <property type="component" value="Unassembled WGS sequence"/>
</dbReference>
<comment type="caution">
    <text evidence="2">The sequence shown here is derived from an EMBL/GenBank/DDBJ whole genome shotgun (WGS) entry which is preliminary data.</text>
</comment>
<dbReference type="Pfam" id="PF04614">
    <property type="entry name" value="Pex19"/>
    <property type="match status" value="1"/>
</dbReference>
<feature type="compositionally biased region" description="Acidic residues" evidence="1">
    <location>
        <begin position="45"/>
        <end position="59"/>
    </location>
</feature>
<dbReference type="AlphaFoldDB" id="A0A8H8RDY7"/>
<evidence type="ECO:0000256" key="1">
    <source>
        <dbReference type="SAM" id="MobiDB-lite"/>
    </source>
</evidence>
<feature type="compositionally biased region" description="Low complexity" evidence="1">
    <location>
        <begin position="72"/>
        <end position="83"/>
    </location>
</feature>
<organism evidence="2 3">
    <name type="scientific">Lachnellula occidentalis</name>
    <dbReference type="NCBI Taxonomy" id="215460"/>
    <lineage>
        <taxon>Eukaryota</taxon>
        <taxon>Fungi</taxon>
        <taxon>Dikarya</taxon>
        <taxon>Ascomycota</taxon>
        <taxon>Pezizomycotina</taxon>
        <taxon>Leotiomycetes</taxon>
        <taxon>Helotiales</taxon>
        <taxon>Lachnaceae</taxon>
        <taxon>Lachnellula</taxon>
    </lineage>
</organism>
<reference evidence="2 3" key="1">
    <citation type="submission" date="2018-05" db="EMBL/GenBank/DDBJ databases">
        <title>Genome sequencing and assembly of the regulated plant pathogen Lachnellula willkommii and related sister species for the development of diagnostic species identification markers.</title>
        <authorList>
            <person name="Giroux E."/>
            <person name="Bilodeau G."/>
        </authorList>
    </citation>
    <scope>NUCLEOTIDE SEQUENCE [LARGE SCALE GENOMIC DNA]</scope>
    <source>
        <strain evidence="2 3">CBS 160.35</strain>
    </source>
</reference>
<dbReference type="PANTHER" id="PTHR12774:SF2">
    <property type="entry name" value="PEROXISOMAL BIOGENESIS FACTOR 19"/>
    <property type="match status" value="1"/>
</dbReference>
<dbReference type="Gene3D" id="1.20.120.900">
    <property type="entry name" value="Pex19, mPTS binding domain"/>
    <property type="match status" value="1"/>
</dbReference>
<accession>A0A8H8RDY7</accession>
<feature type="compositionally biased region" description="Low complexity" evidence="1">
    <location>
        <begin position="32"/>
        <end position="44"/>
    </location>
</feature>
<dbReference type="GO" id="GO:0045046">
    <property type="term" value="P:protein import into peroxisome membrane"/>
    <property type="evidence" value="ECO:0007669"/>
    <property type="project" value="TreeGrafter"/>
</dbReference>
<feature type="compositionally biased region" description="Basic and acidic residues" evidence="1">
    <location>
        <begin position="1"/>
        <end position="12"/>
    </location>
</feature>
<feature type="compositionally biased region" description="Basic and acidic residues" evidence="1">
    <location>
        <begin position="187"/>
        <end position="201"/>
    </location>
</feature>
<evidence type="ECO:0000313" key="3">
    <source>
        <dbReference type="Proteomes" id="UP000443090"/>
    </source>
</evidence>
<keyword evidence="3" id="KW-1185">Reference proteome</keyword>
<dbReference type="GO" id="GO:0005778">
    <property type="term" value="C:peroxisomal membrane"/>
    <property type="evidence" value="ECO:0007669"/>
    <property type="project" value="TreeGrafter"/>
</dbReference>
<dbReference type="OrthoDB" id="21292at2759"/>
<evidence type="ECO:0000313" key="2">
    <source>
        <dbReference type="EMBL" id="TVY33525.1"/>
    </source>
</evidence>
<dbReference type="GO" id="GO:0033328">
    <property type="term" value="F:peroxisome membrane targeting sequence binding"/>
    <property type="evidence" value="ECO:0007669"/>
    <property type="project" value="TreeGrafter"/>
</dbReference>